<dbReference type="InterPro" id="IPR014782">
    <property type="entry name" value="Peptidase_M1_dom"/>
</dbReference>
<dbReference type="Gene3D" id="2.60.40.1730">
    <property type="entry name" value="tricorn interacting facor f3 domain"/>
    <property type="match status" value="1"/>
</dbReference>
<feature type="domain" description="Aminopeptidase N-like N-terminal" evidence="3">
    <location>
        <begin position="49"/>
        <end position="217"/>
    </location>
</feature>
<protein>
    <submittedName>
        <fullName evidence="4">M1 family metallopeptidase</fullName>
    </submittedName>
</protein>
<sequence length="551" mass="62899">MRYFSFLLAGLMSLAHFASAQLMQPKAVFTRADSLRGALTPLRTCYDINYYHLDVKLDVERKSLSGSNLFRFTATQDFTRLQFDLFNNLAVEKVEYQGKTVPYTREANAVFLTFPETIRKGSRGEFTVYYSGQPTVAQHAPWDGGLVFTQDAKGKPWVATACQGVGASIWWPTKDHQADEVDSMLISVSVPKGLKDVSNGRLRKTTALKNGYTRFDWFVRNPINNYDVALNVGDYTHFGDTYDGEKGKLTLDYWVLPENLEKAKKQFAANVKPMLKSMESWFGPYPFYEDGYKLVDAPHLGMEHQSAVAYGNKYLNGYLGKDRSNSGWGMKWDFIIIHESGHEWFGNNITSRDIADMWVHESFTTYSEALFVESQFGKQAGQEYIHGQRRNIRNDGPIIGPYNVNKEGSGDMYDKGSNMLNMIRTVINDDAKWRQILRGLSQTFYHQTVTTEQIVGYINQQSGRDLTRIFDQYLRYPGVPTLELRFEDGKALARWIADTPGFDMPIRVRTKGGEYRFITPTTNFQTIEVPSLTKENVEVDTLNYFVGVLVE</sequence>
<evidence type="ECO:0000256" key="1">
    <source>
        <dbReference type="SAM" id="SignalP"/>
    </source>
</evidence>
<reference evidence="4" key="1">
    <citation type="submission" date="2022-04" db="EMBL/GenBank/DDBJ databases">
        <title>Hymenobacter sp. isolated from the air.</title>
        <authorList>
            <person name="Won M."/>
            <person name="Lee C.-M."/>
            <person name="Woen H.-Y."/>
            <person name="Kwon S.-W."/>
        </authorList>
    </citation>
    <scope>NUCLEOTIDE SEQUENCE</scope>
    <source>
        <strain evidence="4">5420S-77</strain>
    </source>
</reference>
<name>A0ABY4G6X7_9BACT</name>
<organism evidence="4 5">
    <name type="scientific">Hymenobacter volaticus</name>
    <dbReference type="NCBI Taxonomy" id="2932254"/>
    <lineage>
        <taxon>Bacteria</taxon>
        <taxon>Pseudomonadati</taxon>
        <taxon>Bacteroidota</taxon>
        <taxon>Cytophagia</taxon>
        <taxon>Cytophagales</taxon>
        <taxon>Hymenobacteraceae</taxon>
        <taxon>Hymenobacter</taxon>
    </lineage>
</organism>
<dbReference type="SUPFAM" id="SSF63737">
    <property type="entry name" value="Leukotriene A4 hydrolase N-terminal domain"/>
    <property type="match status" value="1"/>
</dbReference>
<dbReference type="InterPro" id="IPR034015">
    <property type="entry name" value="M1_LTA4H"/>
</dbReference>
<feature type="chain" id="PRO_5045071000" evidence="1">
    <location>
        <begin position="21"/>
        <end position="551"/>
    </location>
</feature>
<feature type="signal peptide" evidence="1">
    <location>
        <begin position="1"/>
        <end position="20"/>
    </location>
</feature>
<dbReference type="PANTHER" id="PTHR45726:SF3">
    <property type="entry name" value="LEUKOTRIENE A-4 HYDROLASE"/>
    <property type="match status" value="1"/>
</dbReference>
<dbReference type="Proteomes" id="UP000830401">
    <property type="component" value="Chromosome"/>
</dbReference>
<dbReference type="CDD" id="cd09603">
    <property type="entry name" value="M1_APN_like"/>
    <property type="match status" value="1"/>
</dbReference>
<feature type="domain" description="Peptidase M1 membrane alanine aminopeptidase" evidence="2">
    <location>
        <begin position="273"/>
        <end position="473"/>
    </location>
</feature>
<evidence type="ECO:0000259" key="3">
    <source>
        <dbReference type="Pfam" id="PF17900"/>
    </source>
</evidence>
<evidence type="ECO:0000313" key="4">
    <source>
        <dbReference type="EMBL" id="UOQ66532.1"/>
    </source>
</evidence>
<dbReference type="EMBL" id="CP095061">
    <property type="protein sequence ID" value="UOQ66532.1"/>
    <property type="molecule type" value="Genomic_DNA"/>
</dbReference>
<dbReference type="PANTHER" id="PTHR45726">
    <property type="entry name" value="LEUKOTRIENE A-4 HYDROLASE"/>
    <property type="match status" value="1"/>
</dbReference>
<dbReference type="InterPro" id="IPR042097">
    <property type="entry name" value="Aminopeptidase_N-like_N_sf"/>
</dbReference>
<dbReference type="InterPro" id="IPR045357">
    <property type="entry name" value="Aminopeptidase_N-like_N"/>
</dbReference>
<dbReference type="Gene3D" id="1.10.390.10">
    <property type="entry name" value="Neutral Protease Domain 2"/>
    <property type="match status" value="1"/>
</dbReference>
<keyword evidence="1" id="KW-0732">Signal</keyword>
<evidence type="ECO:0000313" key="5">
    <source>
        <dbReference type="Proteomes" id="UP000830401"/>
    </source>
</evidence>
<gene>
    <name evidence="4" type="ORF">MUN86_00950</name>
</gene>
<dbReference type="SUPFAM" id="SSF55486">
    <property type="entry name" value="Metalloproteases ('zincins'), catalytic domain"/>
    <property type="match status" value="1"/>
</dbReference>
<accession>A0ABY4G6X7</accession>
<dbReference type="Pfam" id="PF17900">
    <property type="entry name" value="Peptidase_M1_N"/>
    <property type="match status" value="1"/>
</dbReference>
<dbReference type="InterPro" id="IPR027268">
    <property type="entry name" value="Peptidase_M4/M1_CTD_sf"/>
</dbReference>
<evidence type="ECO:0000259" key="2">
    <source>
        <dbReference type="Pfam" id="PF01433"/>
    </source>
</evidence>
<dbReference type="RefSeq" id="WP_245120723.1">
    <property type="nucleotide sequence ID" value="NZ_CP095061.1"/>
</dbReference>
<keyword evidence="5" id="KW-1185">Reference proteome</keyword>
<proteinExistence type="predicted"/>
<dbReference type="Pfam" id="PF01433">
    <property type="entry name" value="Peptidase_M1"/>
    <property type="match status" value="1"/>
</dbReference>